<accession>A0A316FE39</accession>
<keyword evidence="3" id="KW-1185">Reference proteome</keyword>
<evidence type="ECO:0000256" key="1">
    <source>
        <dbReference type="SAM" id="Phobius"/>
    </source>
</evidence>
<feature type="transmembrane region" description="Helical" evidence="1">
    <location>
        <begin position="46"/>
        <end position="67"/>
    </location>
</feature>
<protein>
    <submittedName>
        <fullName evidence="2">Uncharacterized protein</fullName>
    </submittedName>
</protein>
<evidence type="ECO:0000313" key="2">
    <source>
        <dbReference type="EMBL" id="PWK46395.1"/>
    </source>
</evidence>
<dbReference type="Proteomes" id="UP000245790">
    <property type="component" value="Unassembled WGS sequence"/>
</dbReference>
<keyword evidence="1" id="KW-1133">Transmembrane helix</keyword>
<name>A0A316FE39_9GAMM</name>
<dbReference type="EMBL" id="QGGU01000013">
    <property type="protein sequence ID" value="PWK46395.1"/>
    <property type="molecule type" value="Genomic_DNA"/>
</dbReference>
<comment type="caution">
    <text evidence="2">The sequence shown here is derived from an EMBL/GenBank/DDBJ whole genome shotgun (WGS) entry which is preliminary data.</text>
</comment>
<dbReference type="AlphaFoldDB" id="A0A316FE39"/>
<evidence type="ECO:0000313" key="3">
    <source>
        <dbReference type="Proteomes" id="UP000245790"/>
    </source>
</evidence>
<keyword evidence="1" id="KW-0472">Membrane</keyword>
<organism evidence="2 3">
    <name type="scientific">Pleionea mediterranea</name>
    <dbReference type="NCBI Taxonomy" id="523701"/>
    <lineage>
        <taxon>Bacteria</taxon>
        <taxon>Pseudomonadati</taxon>
        <taxon>Pseudomonadota</taxon>
        <taxon>Gammaproteobacteria</taxon>
        <taxon>Oceanospirillales</taxon>
        <taxon>Pleioneaceae</taxon>
        <taxon>Pleionea</taxon>
    </lineage>
</organism>
<keyword evidence="1" id="KW-0812">Transmembrane</keyword>
<sequence>MINIKLRPLIISLLIGSAVAVAFYFIDKGVAAYHSVGELGEGFGDILLTAKWLIIAGIIVKGILLSLKK</sequence>
<gene>
    <name evidence="2" type="ORF">C8D97_11380</name>
</gene>
<reference evidence="2 3" key="1">
    <citation type="submission" date="2018-05" db="EMBL/GenBank/DDBJ databases">
        <title>Genomic Encyclopedia of Type Strains, Phase IV (KMG-IV): sequencing the most valuable type-strain genomes for metagenomic binning, comparative biology and taxonomic classification.</title>
        <authorList>
            <person name="Goeker M."/>
        </authorList>
    </citation>
    <scope>NUCLEOTIDE SEQUENCE [LARGE SCALE GENOMIC DNA]</scope>
    <source>
        <strain evidence="2 3">DSM 25350</strain>
    </source>
</reference>
<proteinExistence type="predicted"/>
<dbReference type="RefSeq" id="WP_109764829.1">
    <property type="nucleotide sequence ID" value="NZ_QGGU01000013.1"/>
</dbReference>
<feature type="transmembrane region" description="Helical" evidence="1">
    <location>
        <begin position="9"/>
        <end position="26"/>
    </location>
</feature>